<reference evidence="1" key="1">
    <citation type="submission" date="2025-08" db="UniProtKB">
        <authorList>
            <consortium name="Ensembl"/>
        </authorList>
    </citation>
    <scope>IDENTIFICATION</scope>
</reference>
<sequence length="128" mass="14967">MVGFVKNLFGSRARGYHLPNNFLLWGKFYLPKAVAMQVIGVVEGISCLCEQLLLMTCEDKQVYDEDELHLVASSTKQFNSIQFNFIYIAPNHNKSRLKALHRYREKPNNHMTPYEQALWQQWEGKTPF</sequence>
<reference evidence="1" key="2">
    <citation type="submission" date="2025-09" db="UniProtKB">
        <authorList>
            <consortium name="Ensembl"/>
        </authorList>
    </citation>
    <scope>IDENTIFICATION</scope>
</reference>
<dbReference type="Ensembl" id="ENSMZET00005020364.1">
    <property type="protein sequence ID" value="ENSMZEP00005019733.1"/>
    <property type="gene ID" value="ENSMZEG00005014816.1"/>
</dbReference>
<dbReference type="STRING" id="106582.ENSMZEP00005019733"/>
<name>A0A3P9CBS0_9CICH</name>
<proteinExistence type="predicted"/>
<dbReference type="AlphaFoldDB" id="A0A3P9CBS0"/>
<protein>
    <submittedName>
        <fullName evidence="1">Uncharacterized protein</fullName>
    </submittedName>
</protein>
<evidence type="ECO:0000313" key="1">
    <source>
        <dbReference type="Ensembl" id="ENSMZEP00005019733.1"/>
    </source>
</evidence>
<keyword evidence="2" id="KW-1185">Reference proteome</keyword>
<accession>A0A3P9CBS0</accession>
<dbReference type="Proteomes" id="UP000265160">
    <property type="component" value="Unplaced"/>
</dbReference>
<evidence type="ECO:0000313" key="2">
    <source>
        <dbReference type="Proteomes" id="UP000265160"/>
    </source>
</evidence>
<organism evidence="1 2">
    <name type="scientific">Maylandia zebra</name>
    <name type="common">zebra mbuna</name>
    <dbReference type="NCBI Taxonomy" id="106582"/>
    <lineage>
        <taxon>Eukaryota</taxon>
        <taxon>Metazoa</taxon>
        <taxon>Chordata</taxon>
        <taxon>Craniata</taxon>
        <taxon>Vertebrata</taxon>
        <taxon>Euteleostomi</taxon>
        <taxon>Actinopterygii</taxon>
        <taxon>Neopterygii</taxon>
        <taxon>Teleostei</taxon>
        <taxon>Neoteleostei</taxon>
        <taxon>Acanthomorphata</taxon>
        <taxon>Ovalentaria</taxon>
        <taxon>Cichlomorphae</taxon>
        <taxon>Cichliformes</taxon>
        <taxon>Cichlidae</taxon>
        <taxon>African cichlids</taxon>
        <taxon>Pseudocrenilabrinae</taxon>
        <taxon>Haplochromini</taxon>
        <taxon>Maylandia</taxon>
        <taxon>Maylandia zebra complex</taxon>
    </lineage>
</organism>